<accession>A0A0J8GPP5</accession>
<organism evidence="1 2">
    <name type="scientific">Catenovulum maritimum</name>
    <dbReference type="NCBI Taxonomy" id="1513271"/>
    <lineage>
        <taxon>Bacteria</taxon>
        <taxon>Pseudomonadati</taxon>
        <taxon>Pseudomonadota</taxon>
        <taxon>Gammaproteobacteria</taxon>
        <taxon>Alteromonadales</taxon>
        <taxon>Alteromonadaceae</taxon>
        <taxon>Catenovulum</taxon>
    </lineage>
</organism>
<reference evidence="1 2" key="1">
    <citation type="submission" date="2015-04" db="EMBL/GenBank/DDBJ databases">
        <title>Draft Genome Sequence of the Novel Agar-Digesting Marine Bacterium Q1.</title>
        <authorList>
            <person name="Li Y."/>
            <person name="Li D."/>
            <person name="Chen G."/>
            <person name="Du Z."/>
        </authorList>
    </citation>
    <scope>NUCLEOTIDE SEQUENCE [LARGE SCALE GENOMIC DNA]</scope>
    <source>
        <strain evidence="1 2">Q1</strain>
    </source>
</reference>
<comment type="caution">
    <text evidence="1">The sequence shown here is derived from an EMBL/GenBank/DDBJ whole genome shotgun (WGS) entry which is preliminary data.</text>
</comment>
<name>A0A0J8GPP5_9ALTE</name>
<gene>
    <name evidence="1" type="ORF">XM47_12850</name>
</gene>
<dbReference type="AlphaFoldDB" id="A0A0J8GPP5"/>
<protein>
    <submittedName>
        <fullName evidence="1">Uncharacterized protein</fullName>
    </submittedName>
</protein>
<dbReference type="EMBL" id="LAZL01000021">
    <property type="protein sequence ID" value="KMT64742.1"/>
    <property type="molecule type" value="Genomic_DNA"/>
</dbReference>
<evidence type="ECO:0000313" key="2">
    <source>
        <dbReference type="Proteomes" id="UP000037600"/>
    </source>
</evidence>
<keyword evidence="2" id="KW-1185">Reference proteome</keyword>
<sequence>MKNNLYLIIQPLQYLQALELVDRNEFNTLFVLKTGAIDQMKRLVNESDWDRVVWVNFSGTVLDIIKNIVFVKSILEEFRGIEKLVVSSFYNEFVNCLANGLQSKELILLEDGNATLLLEHGVKYNSFRFKIKKVFTFIFGFNVQPMSKVNLYLLKRKNVIDLPSFAKNAYYFDFKRLKKRLTAFQRSDKVCFISSAFINAGIMKKSNYINFLKEVINVYPSKTFEIVLHRFDNAEDFSSLLELDNVFITESTGPIELMFNKNKSLPSKVISAGSGATETLETIYGIKVEVVLPHLKWVEEEFHQQMNIMVSHFNKHHIVSRL</sequence>
<evidence type="ECO:0000313" key="1">
    <source>
        <dbReference type="EMBL" id="KMT64742.1"/>
    </source>
</evidence>
<proteinExistence type="predicted"/>
<dbReference type="RefSeq" id="WP_048693195.1">
    <property type="nucleotide sequence ID" value="NZ_KQ130494.1"/>
</dbReference>
<dbReference type="OrthoDB" id="6350315at2"/>
<dbReference type="Proteomes" id="UP000037600">
    <property type="component" value="Unassembled WGS sequence"/>
</dbReference>
<dbReference type="STRING" id="1513271.XM47_12850"/>